<keyword evidence="3" id="KW-1133">Transmembrane helix</keyword>
<feature type="region of interest" description="Disordered" evidence="2">
    <location>
        <begin position="484"/>
        <end position="505"/>
    </location>
</feature>
<dbReference type="EnsemblProtists" id="EKX55086">
    <property type="protein sequence ID" value="EKX55086"/>
    <property type="gene ID" value="GUITHDRAFT_132015"/>
</dbReference>
<feature type="transmembrane region" description="Helical" evidence="3">
    <location>
        <begin position="323"/>
        <end position="351"/>
    </location>
</feature>
<reference evidence="5" key="3">
    <citation type="submission" date="2015-06" db="UniProtKB">
        <authorList>
            <consortium name="EnsemblProtists"/>
        </authorList>
    </citation>
    <scope>IDENTIFICATION</scope>
</reference>
<feature type="transmembrane region" description="Helical" evidence="3">
    <location>
        <begin position="357"/>
        <end position="378"/>
    </location>
</feature>
<organism evidence="4">
    <name type="scientific">Guillardia theta (strain CCMP2712)</name>
    <name type="common">Cryptophyte</name>
    <dbReference type="NCBI Taxonomy" id="905079"/>
    <lineage>
        <taxon>Eukaryota</taxon>
        <taxon>Cryptophyceae</taxon>
        <taxon>Pyrenomonadales</taxon>
        <taxon>Geminigeraceae</taxon>
        <taxon>Guillardia</taxon>
    </lineage>
</organism>
<dbReference type="EMBL" id="JH992966">
    <property type="protein sequence ID" value="EKX55086.1"/>
    <property type="molecule type" value="Genomic_DNA"/>
</dbReference>
<feature type="compositionally biased region" description="Basic and acidic residues" evidence="2">
    <location>
        <begin position="484"/>
        <end position="497"/>
    </location>
</feature>
<dbReference type="RefSeq" id="XP_005842066.1">
    <property type="nucleotide sequence ID" value="XM_005842009.1"/>
</dbReference>
<dbReference type="GeneID" id="17311674"/>
<dbReference type="AlphaFoldDB" id="L1K2M8"/>
<protein>
    <submittedName>
        <fullName evidence="4 5">Uncharacterized protein</fullName>
    </submittedName>
</protein>
<evidence type="ECO:0000313" key="4">
    <source>
        <dbReference type="EMBL" id="EKX55086.1"/>
    </source>
</evidence>
<keyword evidence="3" id="KW-0472">Membrane</keyword>
<dbReference type="HOGENOM" id="CLU_381955_0_0_1"/>
<name>L1K2M8_GUITC</name>
<reference evidence="4 6" key="1">
    <citation type="journal article" date="2012" name="Nature">
        <title>Algal genomes reveal evolutionary mosaicism and the fate of nucleomorphs.</title>
        <authorList>
            <consortium name="DOE Joint Genome Institute"/>
            <person name="Curtis B.A."/>
            <person name="Tanifuji G."/>
            <person name="Burki F."/>
            <person name="Gruber A."/>
            <person name="Irimia M."/>
            <person name="Maruyama S."/>
            <person name="Arias M.C."/>
            <person name="Ball S.G."/>
            <person name="Gile G.H."/>
            <person name="Hirakawa Y."/>
            <person name="Hopkins J.F."/>
            <person name="Kuo A."/>
            <person name="Rensing S.A."/>
            <person name="Schmutz J."/>
            <person name="Symeonidi A."/>
            <person name="Elias M."/>
            <person name="Eveleigh R.J."/>
            <person name="Herman E.K."/>
            <person name="Klute M.J."/>
            <person name="Nakayama T."/>
            <person name="Obornik M."/>
            <person name="Reyes-Prieto A."/>
            <person name="Armbrust E.V."/>
            <person name="Aves S.J."/>
            <person name="Beiko R.G."/>
            <person name="Coutinho P."/>
            <person name="Dacks J.B."/>
            <person name="Durnford D.G."/>
            <person name="Fast N.M."/>
            <person name="Green B.R."/>
            <person name="Grisdale C.J."/>
            <person name="Hempel F."/>
            <person name="Henrissat B."/>
            <person name="Hoppner M.P."/>
            <person name="Ishida K."/>
            <person name="Kim E."/>
            <person name="Koreny L."/>
            <person name="Kroth P.G."/>
            <person name="Liu Y."/>
            <person name="Malik S.B."/>
            <person name="Maier U.G."/>
            <person name="McRose D."/>
            <person name="Mock T."/>
            <person name="Neilson J.A."/>
            <person name="Onodera N.T."/>
            <person name="Poole A.M."/>
            <person name="Pritham E.J."/>
            <person name="Richards T.A."/>
            <person name="Rocap G."/>
            <person name="Roy S.W."/>
            <person name="Sarai C."/>
            <person name="Schaack S."/>
            <person name="Shirato S."/>
            <person name="Slamovits C.H."/>
            <person name="Spencer D.F."/>
            <person name="Suzuki S."/>
            <person name="Worden A.Z."/>
            <person name="Zauner S."/>
            <person name="Barry K."/>
            <person name="Bell C."/>
            <person name="Bharti A.K."/>
            <person name="Crow J.A."/>
            <person name="Grimwood J."/>
            <person name="Kramer R."/>
            <person name="Lindquist E."/>
            <person name="Lucas S."/>
            <person name="Salamov A."/>
            <person name="McFadden G.I."/>
            <person name="Lane C.E."/>
            <person name="Keeling P.J."/>
            <person name="Gray M.W."/>
            <person name="Grigoriev I.V."/>
            <person name="Archibald J.M."/>
        </authorList>
    </citation>
    <scope>NUCLEOTIDE SEQUENCE</scope>
    <source>
        <strain evidence="4 6">CCMP2712</strain>
    </source>
</reference>
<accession>L1K2M8</accession>
<sequence length="725" mass="82838">MIEGEASRPSAALQLSEEEFACVVRGSDLIRKRFLESEREGSFDVDERMVEQWLLDCYGFIRNTDELFDISFAQRLIGYLQNPKIFEDWKSCAERVEEDAMVRDSATCQAQMETVMGALNSIRRSLVDAASSREVNEILVLRHKIASLAGALTSRQHSVALQEIRRNLAERSERVINLDEEILKDFAVIARLRNMISSEFAGYSLLNQSHELETQRELELASSSSGINSLITAGMALGIPQLVQHCNAYLSGMEGVPPYQRVVVPPVSPSCGRGEHEGSRKNSKENVSSKYPTINLSEAFATPTSKPLKAKGREMMAKQSMNLLLLPSIALHYTLPLNIFLMRHILCLILLPVQYLLAMQFLLFSFPAILVLVLILLLRNLRVTKQLDRTWHLLARTTKTEEKVQDYKQAKQQQQQTQELETQLLLSDKRKIAERARKAAAELKNAKSKEEEAQRQEKALKKEKLQMLQMKTKSMLQKNLLERFKKESSDRSSRADEPTNGLDSEEAKYLQHMRAVCMQRAAQRVQDARRKLEAKVSLEGFGRKRLRCRQKREEEEKKEKEKWSRRDARLAKFRQKLNIQKMFQPGARPDSSDALDGKENESDGDRDRKEESSELSEDEDAISHSSRFSDVSSDASPQRMKVEGKGIDPDYAKFYTRLFEMAQEHKEEENCNELMDRSCQAKAENKQEAGSTDDSTEEEIVRLIEETRNGSNRMDGEGWIINSAS</sequence>
<feature type="compositionally biased region" description="Basic and acidic residues" evidence="2">
    <location>
        <begin position="595"/>
        <end position="612"/>
    </location>
</feature>
<feature type="compositionally biased region" description="Low complexity" evidence="2">
    <location>
        <begin position="623"/>
        <end position="636"/>
    </location>
</feature>
<dbReference type="Proteomes" id="UP000011087">
    <property type="component" value="Unassembled WGS sequence"/>
</dbReference>
<gene>
    <name evidence="4" type="ORF">GUITHDRAFT_132015</name>
</gene>
<feature type="coiled-coil region" evidence="1">
    <location>
        <begin position="397"/>
        <end position="473"/>
    </location>
</feature>
<evidence type="ECO:0000313" key="6">
    <source>
        <dbReference type="Proteomes" id="UP000011087"/>
    </source>
</evidence>
<feature type="compositionally biased region" description="Basic and acidic residues" evidence="2">
    <location>
        <begin position="273"/>
        <end position="284"/>
    </location>
</feature>
<keyword evidence="6" id="KW-1185">Reference proteome</keyword>
<dbReference type="KEGG" id="gtt:GUITHDRAFT_132015"/>
<feature type="region of interest" description="Disordered" evidence="2">
    <location>
        <begin position="270"/>
        <end position="289"/>
    </location>
</feature>
<evidence type="ECO:0000256" key="3">
    <source>
        <dbReference type="SAM" id="Phobius"/>
    </source>
</evidence>
<keyword evidence="1" id="KW-0175">Coiled coil</keyword>
<evidence type="ECO:0000313" key="5">
    <source>
        <dbReference type="EnsemblProtists" id="EKX55086"/>
    </source>
</evidence>
<proteinExistence type="predicted"/>
<keyword evidence="3" id="KW-0812">Transmembrane</keyword>
<evidence type="ECO:0000256" key="2">
    <source>
        <dbReference type="SAM" id="MobiDB-lite"/>
    </source>
</evidence>
<reference evidence="6" key="2">
    <citation type="submission" date="2012-11" db="EMBL/GenBank/DDBJ databases">
        <authorList>
            <person name="Kuo A."/>
            <person name="Curtis B.A."/>
            <person name="Tanifuji G."/>
            <person name="Burki F."/>
            <person name="Gruber A."/>
            <person name="Irimia M."/>
            <person name="Maruyama S."/>
            <person name="Arias M.C."/>
            <person name="Ball S.G."/>
            <person name="Gile G.H."/>
            <person name="Hirakawa Y."/>
            <person name="Hopkins J.F."/>
            <person name="Rensing S.A."/>
            <person name="Schmutz J."/>
            <person name="Symeonidi A."/>
            <person name="Elias M."/>
            <person name="Eveleigh R.J."/>
            <person name="Herman E.K."/>
            <person name="Klute M.J."/>
            <person name="Nakayama T."/>
            <person name="Obornik M."/>
            <person name="Reyes-Prieto A."/>
            <person name="Armbrust E.V."/>
            <person name="Aves S.J."/>
            <person name="Beiko R.G."/>
            <person name="Coutinho P."/>
            <person name="Dacks J.B."/>
            <person name="Durnford D.G."/>
            <person name="Fast N.M."/>
            <person name="Green B.R."/>
            <person name="Grisdale C."/>
            <person name="Hempe F."/>
            <person name="Henrissat B."/>
            <person name="Hoppner M.P."/>
            <person name="Ishida K.-I."/>
            <person name="Kim E."/>
            <person name="Koreny L."/>
            <person name="Kroth P.G."/>
            <person name="Liu Y."/>
            <person name="Malik S.-B."/>
            <person name="Maier U.G."/>
            <person name="McRose D."/>
            <person name="Mock T."/>
            <person name="Neilson J.A."/>
            <person name="Onodera N.T."/>
            <person name="Poole A.M."/>
            <person name="Pritham E.J."/>
            <person name="Richards T.A."/>
            <person name="Rocap G."/>
            <person name="Roy S.W."/>
            <person name="Sarai C."/>
            <person name="Schaack S."/>
            <person name="Shirato S."/>
            <person name="Slamovits C.H."/>
            <person name="Spencer D.F."/>
            <person name="Suzuki S."/>
            <person name="Worden A.Z."/>
            <person name="Zauner S."/>
            <person name="Barry K."/>
            <person name="Bell C."/>
            <person name="Bharti A.K."/>
            <person name="Crow J.A."/>
            <person name="Grimwood J."/>
            <person name="Kramer R."/>
            <person name="Lindquist E."/>
            <person name="Lucas S."/>
            <person name="Salamov A."/>
            <person name="McFadden G.I."/>
            <person name="Lane C.E."/>
            <person name="Keeling P.J."/>
            <person name="Gray M.W."/>
            <person name="Grigoriev I.V."/>
            <person name="Archibald J.M."/>
        </authorList>
    </citation>
    <scope>NUCLEOTIDE SEQUENCE</scope>
    <source>
        <strain evidence="6">CCMP2712</strain>
    </source>
</reference>
<evidence type="ECO:0000256" key="1">
    <source>
        <dbReference type="SAM" id="Coils"/>
    </source>
</evidence>
<dbReference type="PaxDb" id="55529-EKX55086"/>
<feature type="region of interest" description="Disordered" evidence="2">
    <location>
        <begin position="576"/>
        <end position="647"/>
    </location>
</feature>